<evidence type="ECO:0000313" key="2">
    <source>
        <dbReference type="Proteomes" id="UP000076830"/>
    </source>
</evidence>
<dbReference type="Gene3D" id="1.20.58.220">
    <property type="entry name" value="Phosphate transport system protein phou homolog 2, domain 2"/>
    <property type="match status" value="1"/>
</dbReference>
<dbReference type="KEGG" id="dko:I596_3010"/>
<dbReference type="OrthoDB" id="9797568at2"/>
<dbReference type="EMBL" id="CP015249">
    <property type="protein sequence ID" value="ANB19002.1"/>
    <property type="molecule type" value="Genomic_DNA"/>
</dbReference>
<sequence>MFSLQTIFGKGDKFFGLLEASADAARDAASALVHLLQNRNASPSLDEFSLARRREKALSEQISQELVNTFVTALDREDIEALSAVLYKTTKSISKFAERYSLEVDRLGDVDFASRAVLLEKAGDVITQMVRQLRKGMNLEVMKSLNDRLQAIEGEADRLMLQLYSELYDGRYEPVRILLLKDLFELLEKAIDRCRDVGNVAYQIVLKNS</sequence>
<dbReference type="InterPro" id="IPR038078">
    <property type="entry name" value="PhoU-like_sf"/>
</dbReference>
<keyword evidence="2" id="KW-1185">Reference proteome</keyword>
<reference evidence="1 2" key="1">
    <citation type="submission" date="2016-04" db="EMBL/GenBank/DDBJ databases">
        <title>Complete genome sequence of Dokdonella koreensis DS-123T.</title>
        <authorList>
            <person name="Kim J.F."/>
            <person name="Lee H."/>
            <person name="Kwak M.-J."/>
        </authorList>
    </citation>
    <scope>NUCLEOTIDE SEQUENCE [LARGE SCALE GENOMIC DNA]</scope>
    <source>
        <strain evidence="1 2">DS-123</strain>
    </source>
</reference>
<dbReference type="PATRIC" id="fig|1300342.3.peg.2936"/>
<dbReference type="STRING" id="1300342.I596_3010"/>
<dbReference type="Proteomes" id="UP000076830">
    <property type="component" value="Chromosome"/>
</dbReference>
<dbReference type="PANTHER" id="PTHR37298">
    <property type="entry name" value="UPF0111 PROTEIN YKAA"/>
    <property type="match status" value="1"/>
</dbReference>
<name>A0A167H5F5_9GAMM</name>
<evidence type="ECO:0000313" key="1">
    <source>
        <dbReference type="EMBL" id="ANB19002.1"/>
    </source>
</evidence>
<protein>
    <recommendedName>
        <fullName evidence="3">Pit accessory protein</fullName>
    </recommendedName>
</protein>
<accession>A0A167H5F5</accession>
<dbReference type="InterPro" id="IPR052912">
    <property type="entry name" value="UPF0111_domain"/>
</dbReference>
<proteinExistence type="predicted"/>
<dbReference type="AlphaFoldDB" id="A0A167H5F5"/>
<evidence type="ECO:0008006" key="3">
    <source>
        <dbReference type="Google" id="ProtNLM"/>
    </source>
</evidence>
<organism evidence="1 2">
    <name type="scientific">Dokdonella koreensis DS-123</name>
    <dbReference type="NCBI Taxonomy" id="1300342"/>
    <lineage>
        <taxon>Bacteria</taxon>
        <taxon>Pseudomonadati</taxon>
        <taxon>Pseudomonadota</taxon>
        <taxon>Gammaproteobacteria</taxon>
        <taxon>Lysobacterales</taxon>
        <taxon>Rhodanobacteraceae</taxon>
        <taxon>Dokdonella</taxon>
    </lineage>
</organism>
<dbReference type="RefSeq" id="WP_067649252.1">
    <property type="nucleotide sequence ID" value="NZ_CP015249.1"/>
</dbReference>
<dbReference type="PANTHER" id="PTHR37298:SF1">
    <property type="entry name" value="UPF0111 PROTEIN YKAA"/>
    <property type="match status" value="1"/>
</dbReference>
<gene>
    <name evidence="1" type="ORF">I596_3010</name>
</gene>